<sequence length="170" mass="19276">MVEPVCASFSLMRRPALRSKLSPFGFDVDDEQTRIGNILALRAIAIIQLCHALFLPGLLEQPWSGMMRYLPQWLALEKRRKCAYKGGYSPEKKKYDTMLVKGLENQYVNLVYNSFSLIPADGLNFGPVKILAKKIGESGTRELEICNDGPFKRRPSEMQTSSLCSQKRSR</sequence>
<dbReference type="Proteomes" id="UP001642464">
    <property type="component" value="Unassembled WGS sequence"/>
</dbReference>
<accession>A0ABP0RBX3</accession>
<proteinExistence type="predicted"/>
<evidence type="ECO:0000313" key="2">
    <source>
        <dbReference type="EMBL" id="CAK9097655.1"/>
    </source>
</evidence>
<dbReference type="EMBL" id="CAXAMM010041151">
    <property type="protein sequence ID" value="CAK9097655.1"/>
    <property type="molecule type" value="Genomic_DNA"/>
</dbReference>
<keyword evidence="3" id="KW-1185">Reference proteome</keyword>
<reference evidence="2 3" key="1">
    <citation type="submission" date="2024-02" db="EMBL/GenBank/DDBJ databases">
        <authorList>
            <person name="Chen Y."/>
            <person name="Shah S."/>
            <person name="Dougan E. K."/>
            <person name="Thang M."/>
            <person name="Chan C."/>
        </authorList>
    </citation>
    <scope>NUCLEOTIDE SEQUENCE [LARGE SCALE GENOMIC DNA]</scope>
</reference>
<feature type="compositionally biased region" description="Polar residues" evidence="1">
    <location>
        <begin position="157"/>
        <end position="170"/>
    </location>
</feature>
<evidence type="ECO:0000313" key="3">
    <source>
        <dbReference type="Proteomes" id="UP001642464"/>
    </source>
</evidence>
<evidence type="ECO:0000256" key="1">
    <source>
        <dbReference type="SAM" id="MobiDB-lite"/>
    </source>
</evidence>
<name>A0ABP0RBX3_9DINO</name>
<feature type="region of interest" description="Disordered" evidence="1">
    <location>
        <begin position="149"/>
        <end position="170"/>
    </location>
</feature>
<comment type="caution">
    <text evidence="2">The sequence shown here is derived from an EMBL/GenBank/DDBJ whole genome shotgun (WGS) entry which is preliminary data.</text>
</comment>
<protein>
    <submittedName>
        <fullName evidence="2">Uncharacterized protein</fullName>
    </submittedName>
</protein>
<organism evidence="2 3">
    <name type="scientific">Durusdinium trenchii</name>
    <dbReference type="NCBI Taxonomy" id="1381693"/>
    <lineage>
        <taxon>Eukaryota</taxon>
        <taxon>Sar</taxon>
        <taxon>Alveolata</taxon>
        <taxon>Dinophyceae</taxon>
        <taxon>Suessiales</taxon>
        <taxon>Symbiodiniaceae</taxon>
        <taxon>Durusdinium</taxon>
    </lineage>
</organism>
<gene>
    <name evidence="2" type="ORF">SCF082_LOCUS45811</name>
</gene>